<dbReference type="GeneID" id="64659607"/>
<dbReference type="EMBL" id="JABBWK010000012">
    <property type="protein sequence ID" value="KAG1903655.1"/>
    <property type="molecule type" value="Genomic_DNA"/>
</dbReference>
<protein>
    <submittedName>
        <fullName evidence="3">Alpha/Beta hydrolase protein</fullName>
    </submittedName>
</protein>
<dbReference type="Proteomes" id="UP001195769">
    <property type="component" value="Unassembled WGS sequence"/>
</dbReference>
<dbReference type="InterPro" id="IPR029058">
    <property type="entry name" value="AB_hydrolase_fold"/>
</dbReference>
<dbReference type="AlphaFoldDB" id="A0AAD4ECB9"/>
<name>A0AAD4ECB9_9AGAM</name>
<keyword evidence="4" id="KW-1185">Reference proteome</keyword>
<dbReference type="GO" id="GO:0016787">
    <property type="term" value="F:hydrolase activity"/>
    <property type="evidence" value="ECO:0007669"/>
    <property type="project" value="UniProtKB-KW"/>
</dbReference>
<dbReference type="RefSeq" id="XP_041229230.1">
    <property type="nucleotide sequence ID" value="XM_041365309.1"/>
</dbReference>
<dbReference type="Gene3D" id="3.40.50.1820">
    <property type="entry name" value="alpha/beta hydrolase"/>
    <property type="match status" value="1"/>
</dbReference>
<evidence type="ECO:0000256" key="1">
    <source>
        <dbReference type="SAM" id="MobiDB-lite"/>
    </source>
</evidence>
<evidence type="ECO:0000313" key="3">
    <source>
        <dbReference type="EMBL" id="KAG1903655.1"/>
    </source>
</evidence>
<reference evidence="3" key="1">
    <citation type="journal article" date="2020" name="New Phytol.">
        <title>Comparative genomics reveals dynamic genome evolution in host specialist ectomycorrhizal fungi.</title>
        <authorList>
            <person name="Lofgren L.A."/>
            <person name="Nguyen N.H."/>
            <person name="Vilgalys R."/>
            <person name="Ruytinx J."/>
            <person name="Liao H.L."/>
            <person name="Branco S."/>
            <person name="Kuo A."/>
            <person name="LaButti K."/>
            <person name="Lipzen A."/>
            <person name="Andreopoulos W."/>
            <person name="Pangilinan J."/>
            <person name="Riley R."/>
            <person name="Hundley H."/>
            <person name="Na H."/>
            <person name="Barry K."/>
            <person name="Grigoriev I.V."/>
            <person name="Stajich J.E."/>
            <person name="Kennedy P.G."/>
        </authorList>
    </citation>
    <scope>NUCLEOTIDE SEQUENCE</scope>
    <source>
        <strain evidence="3">FC203</strain>
    </source>
</reference>
<feature type="region of interest" description="Disordered" evidence="1">
    <location>
        <begin position="57"/>
        <end position="82"/>
    </location>
</feature>
<dbReference type="Pfam" id="PF12697">
    <property type="entry name" value="Abhydrolase_6"/>
    <property type="match status" value="1"/>
</dbReference>
<dbReference type="SUPFAM" id="SSF53474">
    <property type="entry name" value="alpha/beta-Hydrolases"/>
    <property type="match status" value="1"/>
</dbReference>
<proteinExistence type="predicted"/>
<organism evidence="3 4">
    <name type="scientific">Suillus fuscotomentosus</name>
    <dbReference type="NCBI Taxonomy" id="1912939"/>
    <lineage>
        <taxon>Eukaryota</taxon>
        <taxon>Fungi</taxon>
        <taxon>Dikarya</taxon>
        <taxon>Basidiomycota</taxon>
        <taxon>Agaricomycotina</taxon>
        <taxon>Agaricomycetes</taxon>
        <taxon>Agaricomycetidae</taxon>
        <taxon>Boletales</taxon>
        <taxon>Suillineae</taxon>
        <taxon>Suillaceae</taxon>
        <taxon>Suillus</taxon>
    </lineage>
</organism>
<evidence type="ECO:0000259" key="2">
    <source>
        <dbReference type="Pfam" id="PF12697"/>
    </source>
</evidence>
<feature type="domain" description="AB hydrolase-1" evidence="2">
    <location>
        <begin position="193"/>
        <end position="432"/>
    </location>
</feature>
<dbReference type="InterPro" id="IPR000073">
    <property type="entry name" value="AB_hydrolase_1"/>
</dbReference>
<comment type="caution">
    <text evidence="3">The sequence shown here is derived from an EMBL/GenBank/DDBJ whole genome shotgun (WGS) entry which is preliminary data.</text>
</comment>
<gene>
    <name evidence="3" type="ORF">F5891DRAFT_1162979</name>
</gene>
<sequence length="451" mass="50889">MASSFPYTPTTLRTSVKPRPWVPLKHHEGRVEIPSLPSKPRADTLLGMYKISTHIIPAANPRVSPNTPVPEPPPRSSKRTGRDIKKLGLELMEQQARQGEDDCSGVVDERLLWNCVNRYVKKDRDAKVRTKGITLFLVHAAGFPKEVSPPRLFMTWETTLCYLLAACSVIDEIWSWESVQHGDSALLNRQNLSGSFDWTDNARDIANFLINYMPEEVETSALPVRLHRLPASISETRQKSGFSSRTLVVAGHSVGGCVAALVALHFPALFSSLILVDPMIDTFTGFPWEHAQSLVGRILLRRQHWPSREDALRSFKSSPLFSSWHPDVLQLYVDYGLYEGESGRVALKTPPVHEAIISANVRTGRETWELMETLDENIELLWILPGKQNREASMMEQVLKERVWRRPANSSNIIIKSSDHLIPHESPEALAQIITDFLHRKYGVSSTQSKL</sequence>
<evidence type="ECO:0000313" key="4">
    <source>
        <dbReference type="Proteomes" id="UP001195769"/>
    </source>
</evidence>
<keyword evidence="3" id="KW-0378">Hydrolase</keyword>
<accession>A0AAD4ECB9</accession>